<dbReference type="SUPFAM" id="SSF52540">
    <property type="entry name" value="P-loop containing nucleoside triphosphate hydrolases"/>
    <property type="match status" value="1"/>
</dbReference>
<dbReference type="AlphaFoldDB" id="A0A7C3SQK2"/>
<sequence>MIKFKDPQVEKLVLAAFLKGPEFWKEIPESWFEEELHRRCYKEFKKILRPPYSTFPTPDIIIDKTNDPDVKILVLELKEINITLQELNVRIQDLFDMFCSRKLFDVASKLPEELQSKNPREIVREKISVLSELVNPFGIKESNREFIYDSAVERWEYYKGVESKTIESTAIPFHINDLDYYTNGGLRKTHMMLIVAGTGEFKTLTKLSIAYNYAFIEKKDTMVLTLEVPGSGDQRDYQRMIDARHSLLEFKDIVSGKLNVNRGIYREKLIDIVENKYPLYIVDIPDKATSGDVIKEIELYFAKTGKYPDAVIIDYLNEMEPLGSYSSSSEKFKLLASELRVIARTYGTRLITSMQLNREGKKIKEGEKRDLENISESHYVTNPFHVIVFLHQDPNGIDAATNQLHWTIRKNRYGQKNVTFTTFANPAFCYVGDRKIIYPGYEQ</sequence>
<dbReference type="InterPro" id="IPR027417">
    <property type="entry name" value="P-loop_NTPase"/>
</dbReference>
<dbReference type="PANTHER" id="PTHR30153:SF2">
    <property type="entry name" value="REPLICATIVE DNA HELICASE"/>
    <property type="match status" value="1"/>
</dbReference>
<feature type="domain" description="SF4 helicase" evidence="1">
    <location>
        <begin position="172"/>
        <end position="423"/>
    </location>
</feature>
<dbReference type="GO" id="GO:0005829">
    <property type="term" value="C:cytosol"/>
    <property type="evidence" value="ECO:0007669"/>
    <property type="project" value="TreeGrafter"/>
</dbReference>
<dbReference type="GO" id="GO:0005524">
    <property type="term" value="F:ATP binding"/>
    <property type="evidence" value="ECO:0007669"/>
    <property type="project" value="InterPro"/>
</dbReference>
<organism evidence="2">
    <name type="scientific">Dictyoglomus turgidum</name>
    <dbReference type="NCBI Taxonomy" id="513050"/>
    <lineage>
        <taxon>Bacteria</taxon>
        <taxon>Pseudomonadati</taxon>
        <taxon>Dictyoglomota</taxon>
        <taxon>Dictyoglomia</taxon>
        <taxon>Dictyoglomales</taxon>
        <taxon>Dictyoglomaceae</taxon>
        <taxon>Dictyoglomus</taxon>
    </lineage>
</organism>
<proteinExistence type="predicted"/>
<accession>A0A7C3SQK2</accession>
<evidence type="ECO:0000259" key="1">
    <source>
        <dbReference type="Pfam" id="PF03796"/>
    </source>
</evidence>
<dbReference type="PANTHER" id="PTHR30153">
    <property type="entry name" value="REPLICATIVE DNA HELICASE DNAB"/>
    <property type="match status" value="1"/>
</dbReference>
<name>A0A7C3SQK2_9BACT</name>
<gene>
    <name evidence="2" type="ORF">ENV35_01400</name>
</gene>
<dbReference type="EMBL" id="DTGA01000036">
    <property type="protein sequence ID" value="HGB30515.1"/>
    <property type="molecule type" value="Genomic_DNA"/>
</dbReference>
<dbReference type="GO" id="GO:0006260">
    <property type="term" value="P:DNA replication"/>
    <property type="evidence" value="ECO:0007669"/>
    <property type="project" value="InterPro"/>
</dbReference>
<reference evidence="2" key="1">
    <citation type="journal article" date="2020" name="mSystems">
        <title>Genome- and Community-Level Interaction Insights into Carbon Utilization and Element Cycling Functions of Hydrothermarchaeota in Hydrothermal Sediment.</title>
        <authorList>
            <person name="Zhou Z."/>
            <person name="Liu Y."/>
            <person name="Xu W."/>
            <person name="Pan J."/>
            <person name="Luo Z.H."/>
            <person name="Li M."/>
        </authorList>
    </citation>
    <scope>NUCLEOTIDE SEQUENCE [LARGE SCALE GENOMIC DNA]</scope>
    <source>
        <strain evidence="2">SpSt-751</strain>
    </source>
</reference>
<dbReference type="InterPro" id="IPR007694">
    <property type="entry name" value="DNA_helicase_DnaB-like_C"/>
</dbReference>
<dbReference type="GO" id="GO:0003678">
    <property type="term" value="F:DNA helicase activity"/>
    <property type="evidence" value="ECO:0007669"/>
    <property type="project" value="InterPro"/>
</dbReference>
<dbReference type="Gene3D" id="3.40.50.300">
    <property type="entry name" value="P-loop containing nucleotide triphosphate hydrolases"/>
    <property type="match status" value="1"/>
</dbReference>
<dbReference type="Pfam" id="PF03796">
    <property type="entry name" value="DnaB_C"/>
    <property type="match status" value="1"/>
</dbReference>
<evidence type="ECO:0000313" key="2">
    <source>
        <dbReference type="EMBL" id="HGB30515.1"/>
    </source>
</evidence>
<comment type="caution">
    <text evidence="2">The sequence shown here is derived from an EMBL/GenBank/DDBJ whole genome shotgun (WGS) entry which is preliminary data.</text>
</comment>
<protein>
    <recommendedName>
        <fullName evidence="1">SF4 helicase domain-containing protein</fullName>
    </recommendedName>
</protein>